<protein>
    <submittedName>
        <fullName evidence="1">Uncharacterized protein</fullName>
    </submittedName>
</protein>
<sequence length="85" mass="9727">MDPLTELAREGTRRMLAEVLKAEADVFVARFADGQLEDGRQRHRQVIGPADKTKADQHGFKTQPKILKNLMQVSLNRLSIQYCIY</sequence>
<accession>A0A0F9INN2</accession>
<organism evidence="1">
    <name type="scientific">marine sediment metagenome</name>
    <dbReference type="NCBI Taxonomy" id="412755"/>
    <lineage>
        <taxon>unclassified sequences</taxon>
        <taxon>metagenomes</taxon>
        <taxon>ecological metagenomes</taxon>
    </lineage>
</organism>
<reference evidence="1" key="1">
    <citation type="journal article" date="2015" name="Nature">
        <title>Complex archaea that bridge the gap between prokaryotes and eukaryotes.</title>
        <authorList>
            <person name="Spang A."/>
            <person name="Saw J.H."/>
            <person name="Jorgensen S.L."/>
            <person name="Zaremba-Niedzwiedzka K."/>
            <person name="Martijn J."/>
            <person name="Lind A.E."/>
            <person name="van Eijk R."/>
            <person name="Schleper C."/>
            <person name="Guy L."/>
            <person name="Ettema T.J."/>
        </authorList>
    </citation>
    <scope>NUCLEOTIDE SEQUENCE</scope>
</reference>
<comment type="caution">
    <text evidence="1">The sequence shown here is derived from an EMBL/GenBank/DDBJ whole genome shotgun (WGS) entry which is preliminary data.</text>
</comment>
<dbReference type="EMBL" id="LAZR01011986">
    <property type="protein sequence ID" value="KKM48975.1"/>
    <property type="molecule type" value="Genomic_DNA"/>
</dbReference>
<name>A0A0F9INN2_9ZZZZ</name>
<dbReference type="AlphaFoldDB" id="A0A0F9INN2"/>
<gene>
    <name evidence="1" type="ORF">LCGC14_1557220</name>
</gene>
<evidence type="ECO:0000313" key="1">
    <source>
        <dbReference type="EMBL" id="KKM48975.1"/>
    </source>
</evidence>
<proteinExistence type="predicted"/>